<dbReference type="FunFam" id="2.20.28.10:FF:000001">
    <property type="entry name" value="Rubredoxin"/>
    <property type="match status" value="1"/>
</dbReference>
<evidence type="ECO:0000256" key="8">
    <source>
        <dbReference type="ARBA" id="ARBA00023004"/>
    </source>
</evidence>
<evidence type="ECO:0000259" key="10">
    <source>
        <dbReference type="PROSITE" id="PS50903"/>
    </source>
</evidence>
<dbReference type="SUPFAM" id="SSF57802">
    <property type="entry name" value="Rubredoxin-like"/>
    <property type="match status" value="1"/>
</dbReference>
<keyword evidence="5" id="KW-0813">Transport</keyword>
<dbReference type="Proteomes" id="UP000054893">
    <property type="component" value="Unassembled WGS sequence"/>
</dbReference>
<dbReference type="CDD" id="cd00730">
    <property type="entry name" value="rubredoxin"/>
    <property type="match status" value="1"/>
</dbReference>
<dbReference type="PROSITE" id="PS00202">
    <property type="entry name" value="RUBREDOXIN"/>
    <property type="match status" value="1"/>
</dbReference>
<dbReference type="InterPro" id="IPR018527">
    <property type="entry name" value="Rubredoxin_Fe_BS"/>
</dbReference>
<sequence length="128" mass="14766">MKLPLSSVFSVHYSPCFTCDETVPTFRYHAVRQTYRWQCCTGVELYSCRQIGRQENSLFLLNEKKESVVSEVLEYKSWVCLICGWIYNEEDGLPEDGIAAGTRFADIPESWRCPLCDVGKEDFVAVEF</sequence>
<dbReference type="Pfam" id="PF00301">
    <property type="entry name" value="Rubredoxin"/>
    <property type="match status" value="1"/>
</dbReference>
<dbReference type="PANTHER" id="PTHR47627:SF1">
    <property type="entry name" value="RUBREDOXIN-1-RELATED"/>
    <property type="match status" value="1"/>
</dbReference>
<dbReference type="GO" id="GO:0043448">
    <property type="term" value="P:alkane catabolic process"/>
    <property type="evidence" value="ECO:0007669"/>
    <property type="project" value="TreeGrafter"/>
</dbReference>
<name>A0A158F0T0_CABSO</name>
<evidence type="ECO:0000313" key="12">
    <source>
        <dbReference type="Proteomes" id="UP000054893"/>
    </source>
</evidence>
<keyword evidence="7 9" id="KW-0249">Electron transport</keyword>
<dbReference type="InterPro" id="IPR024935">
    <property type="entry name" value="Rubredoxin_dom"/>
</dbReference>
<comment type="function">
    <text evidence="2">Involved in the hydrocarbon hydroxylating system, which transfers electrons from NADH to rubredoxin reductase and then through rubredoxin to alkane 1 monooxygenase.</text>
</comment>
<dbReference type="InterPro" id="IPR024934">
    <property type="entry name" value="Rubredoxin-like_dom"/>
</dbReference>
<organism evidence="11 12">
    <name type="scientific">Caballeronia sordidicola</name>
    <name type="common">Burkholderia sordidicola</name>
    <dbReference type="NCBI Taxonomy" id="196367"/>
    <lineage>
        <taxon>Bacteria</taxon>
        <taxon>Pseudomonadati</taxon>
        <taxon>Pseudomonadota</taxon>
        <taxon>Betaproteobacteria</taxon>
        <taxon>Burkholderiales</taxon>
        <taxon>Burkholderiaceae</taxon>
        <taxon>Caballeronia</taxon>
    </lineage>
</organism>
<comment type="cofactor">
    <cofactor evidence="1 9">
        <name>Fe(3+)</name>
        <dbReference type="ChEBI" id="CHEBI:29034"/>
    </cofactor>
</comment>
<dbReference type="GO" id="GO:0005506">
    <property type="term" value="F:iron ion binding"/>
    <property type="evidence" value="ECO:0007669"/>
    <property type="project" value="UniProtKB-UniRule"/>
</dbReference>
<dbReference type="PROSITE" id="PS50903">
    <property type="entry name" value="RUBREDOXIN_LIKE"/>
    <property type="match status" value="1"/>
</dbReference>
<dbReference type="PANTHER" id="PTHR47627">
    <property type="entry name" value="RUBREDOXIN"/>
    <property type="match status" value="1"/>
</dbReference>
<evidence type="ECO:0000313" key="11">
    <source>
        <dbReference type="EMBL" id="SAL12610.1"/>
    </source>
</evidence>
<evidence type="ECO:0000256" key="7">
    <source>
        <dbReference type="ARBA" id="ARBA00022982"/>
    </source>
</evidence>
<evidence type="ECO:0000256" key="6">
    <source>
        <dbReference type="ARBA" id="ARBA00022723"/>
    </source>
</evidence>
<evidence type="ECO:0000256" key="2">
    <source>
        <dbReference type="ARBA" id="ARBA00002792"/>
    </source>
</evidence>
<dbReference type="InterPro" id="IPR050526">
    <property type="entry name" value="Rubredoxin_ET"/>
</dbReference>
<comment type="pathway">
    <text evidence="3">Hydrocarbon metabolism; alkane degradation.</text>
</comment>
<evidence type="ECO:0000256" key="1">
    <source>
        <dbReference type="ARBA" id="ARBA00001965"/>
    </source>
</evidence>
<proteinExistence type="inferred from homology"/>
<comment type="similarity">
    <text evidence="4 9">Belongs to the rubredoxin family.</text>
</comment>
<evidence type="ECO:0000256" key="4">
    <source>
        <dbReference type="ARBA" id="ARBA00005337"/>
    </source>
</evidence>
<dbReference type="EMBL" id="FCOC02000001">
    <property type="protein sequence ID" value="SAL12610.1"/>
    <property type="molecule type" value="Genomic_DNA"/>
</dbReference>
<keyword evidence="6 9" id="KW-0479">Metal-binding</keyword>
<dbReference type="Gene3D" id="2.20.28.10">
    <property type="match status" value="1"/>
</dbReference>
<gene>
    <name evidence="11" type="ORF">AWB64_00534</name>
</gene>
<evidence type="ECO:0000256" key="3">
    <source>
        <dbReference type="ARBA" id="ARBA00004933"/>
    </source>
</evidence>
<dbReference type="AlphaFoldDB" id="A0A158F0T0"/>
<dbReference type="PRINTS" id="PR00163">
    <property type="entry name" value="RUBREDOXIN"/>
</dbReference>
<evidence type="ECO:0000256" key="5">
    <source>
        <dbReference type="ARBA" id="ARBA00022448"/>
    </source>
</evidence>
<feature type="domain" description="Rubredoxin-like" evidence="10">
    <location>
        <begin position="75"/>
        <end position="126"/>
    </location>
</feature>
<dbReference type="GO" id="GO:0009055">
    <property type="term" value="F:electron transfer activity"/>
    <property type="evidence" value="ECO:0007669"/>
    <property type="project" value="TreeGrafter"/>
</dbReference>
<evidence type="ECO:0000256" key="9">
    <source>
        <dbReference type="RuleBase" id="RU003820"/>
    </source>
</evidence>
<keyword evidence="8 9" id="KW-0408">Iron</keyword>
<accession>A0A158F0T0</accession>
<reference evidence="11 12" key="1">
    <citation type="submission" date="2016-01" db="EMBL/GenBank/DDBJ databases">
        <authorList>
            <person name="Oliw E.H."/>
        </authorList>
    </citation>
    <scope>NUCLEOTIDE SEQUENCE [LARGE SCALE GENOMIC DNA]</scope>
    <source>
        <strain evidence="11">LMG 22029</strain>
    </source>
</reference>
<protein>
    <recommendedName>
        <fullName evidence="9">Rubredoxin</fullName>
    </recommendedName>
</protein>